<gene>
    <name evidence="2" type="ORF">N656DRAFT_796279</name>
</gene>
<dbReference type="RefSeq" id="XP_064672212.1">
    <property type="nucleotide sequence ID" value="XM_064817507.1"/>
</dbReference>
<sequence>MVPMQDPAVRRRGVARVNDISDVDDDDWAVYSDTESISSRSTASDTTFASVQETLPALLSVGKEDLDKPVYEAYNMIFVPDTHIATGGAEVLGVGKKEYRTVGGKVTVTPIPSTQSELASMHLHAVEAFQAKHKRCWPVRAMRGNTKTYEQDLEEKCSKLPAKVRMAMAGLLSDRGRTSSSRYRTRVWTIVSMREQRNQRFAQADFPEVKRHKIRFWKNPGPEEPLLYTLILRGAETKSCADVDGFNTFGWSSNPWRFADNAEARSRGIERRRQQEARRQKGSESPASHRARAQSVSPPSYRSGRGRDESSAPSACDSRYDSPPPYPMYPSRRVFAPMRSGSPIDRIRVVRRHASFSDAAPVPTPPESYTPPPEVLAYNRPSVVPPSTTYDNPFLPRQPLATNVARCPVAPMLQPQFTPEFTPATCAGHQTARPCPHFPPNPPSYRPTDWRGVPHQQPCGICALRPAPVFDPPYFGQSCEQPLSSPVPPPAPFIPPLSTPSLSTFPSGTPPPPPPQMSRWSWSSASVSAPAWSTAECPEPELHLCSNPSSSADNMPNSDMPNPPQPHRVNDYFDLSLLSSDSTRDSRGDDGDASKETR</sequence>
<feature type="region of interest" description="Disordered" evidence="1">
    <location>
        <begin position="539"/>
        <end position="598"/>
    </location>
</feature>
<feature type="region of interest" description="Disordered" evidence="1">
    <location>
        <begin position="478"/>
        <end position="522"/>
    </location>
</feature>
<proteinExistence type="predicted"/>
<feature type="compositionally biased region" description="Basic and acidic residues" evidence="1">
    <location>
        <begin position="582"/>
        <end position="598"/>
    </location>
</feature>
<evidence type="ECO:0000256" key="1">
    <source>
        <dbReference type="SAM" id="MobiDB-lite"/>
    </source>
</evidence>
<feature type="region of interest" description="Disordered" evidence="1">
    <location>
        <begin position="262"/>
        <end position="338"/>
    </location>
</feature>
<evidence type="ECO:0000313" key="3">
    <source>
        <dbReference type="Proteomes" id="UP001302812"/>
    </source>
</evidence>
<name>A0AAN6THL4_9PEZI</name>
<protein>
    <submittedName>
        <fullName evidence="2">Uncharacterized protein</fullName>
    </submittedName>
</protein>
<feature type="compositionally biased region" description="Pro residues" evidence="1">
    <location>
        <begin position="485"/>
        <end position="498"/>
    </location>
</feature>
<reference evidence="2" key="2">
    <citation type="submission" date="2023-05" db="EMBL/GenBank/DDBJ databases">
        <authorList>
            <consortium name="Lawrence Berkeley National Laboratory"/>
            <person name="Steindorff A."/>
            <person name="Hensen N."/>
            <person name="Bonometti L."/>
            <person name="Westerberg I."/>
            <person name="Brannstrom I.O."/>
            <person name="Guillou S."/>
            <person name="Cros-Aarteil S."/>
            <person name="Calhoun S."/>
            <person name="Haridas S."/>
            <person name="Kuo A."/>
            <person name="Mondo S."/>
            <person name="Pangilinan J."/>
            <person name="Riley R."/>
            <person name="Labutti K."/>
            <person name="Andreopoulos B."/>
            <person name="Lipzen A."/>
            <person name="Chen C."/>
            <person name="Yanf M."/>
            <person name="Daum C."/>
            <person name="Ng V."/>
            <person name="Clum A."/>
            <person name="Ohm R."/>
            <person name="Martin F."/>
            <person name="Silar P."/>
            <person name="Natvig D."/>
            <person name="Lalanne C."/>
            <person name="Gautier V."/>
            <person name="Ament-Velasquez S.L."/>
            <person name="Kruys A."/>
            <person name="Hutchinson M.I."/>
            <person name="Powell A.J."/>
            <person name="Barry K."/>
            <person name="Miller A.N."/>
            <person name="Grigoriev I.V."/>
            <person name="Debuchy R."/>
            <person name="Gladieux P."/>
            <person name="Thoren M.H."/>
            <person name="Johannesson H."/>
        </authorList>
    </citation>
    <scope>NUCLEOTIDE SEQUENCE</scope>
    <source>
        <strain evidence="2">CBS 508.74</strain>
    </source>
</reference>
<comment type="caution">
    <text evidence="2">The sequence shown here is derived from an EMBL/GenBank/DDBJ whole genome shotgun (WGS) entry which is preliminary data.</text>
</comment>
<dbReference type="AlphaFoldDB" id="A0AAN6THL4"/>
<reference evidence="2" key="1">
    <citation type="journal article" date="2023" name="Mol. Phylogenet. Evol.">
        <title>Genome-scale phylogeny and comparative genomics of the fungal order Sordariales.</title>
        <authorList>
            <person name="Hensen N."/>
            <person name="Bonometti L."/>
            <person name="Westerberg I."/>
            <person name="Brannstrom I.O."/>
            <person name="Guillou S."/>
            <person name="Cros-Aarteil S."/>
            <person name="Calhoun S."/>
            <person name="Haridas S."/>
            <person name="Kuo A."/>
            <person name="Mondo S."/>
            <person name="Pangilinan J."/>
            <person name="Riley R."/>
            <person name="LaButti K."/>
            <person name="Andreopoulos B."/>
            <person name="Lipzen A."/>
            <person name="Chen C."/>
            <person name="Yan M."/>
            <person name="Daum C."/>
            <person name="Ng V."/>
            <person name="Clum A."/>
            <person name="Steindorff A."/>
            <person name="Ohm R.A."/>
            <person name="Martin F."/>
            <person name="Silar P."/>
            <person name="Natvig D.O."/>
            <person name="Lalanne C."/>
            <person name="Gautier V."/>
            <person name="Ament-Velasquez S.L."/>
            <person name="Kruys A."/>
            <person name="Hutchinson M.I."/>
            <person name="Powell A.J."/>
            <person name="Barry K."/>
            <person name="Miller A.N."/>
            <person name="Grigoriev I.V."/>
            <person name="Debuchy R."/>
            <person name="Gladieux P."/>
            <person name="Hiltunen Thoren M."/>
            <person name="Johannesson H."/>
        </authorList>
    </citation>
    <scope>NUCLEOTIDE SEQUENCE</scope>
    <source>
        <strain evidence="2">CBS 508.74</strain>
    </source>
</reference>
<dbReference type="GeneID" id="89941632"/>
<keyword evidence="3" id="KW-1185">Reference proteome</keyword>
<organism evidence="2 3">
    <name type="scientific">Canariomyces notabilis</name>
    <dbReference type="NCBI Taxonomy" id="2074819"/>
    <lineage>
        <taxon>Eukaryota</taxon>
        <taxon>Fungi</taxon>
        <taxon>Dikarya</taxon>
        <taxon>Ascomycota</taxon>
        <taxon>Pezizomycotina</taxon>
        <taxon>Sordariomycetes</taxon>
        <taxon>Sordariomycetidae</taxon>
        <taxon>Sordariales</taxon>
        <taxon>Chaetomiaceae</taxon>
        <taxon>Canariomyces</taxon>
    </lineage>
</organism>
<dbReference type="Proteomes" id="UP001302812">
    <property type="component" value="Unassembled WGS sequence"/>
</dbReference>
<evidence type="ECO:0000313" key="2">
    <source>
        <dbReference type="EMBL" id="KAK4114642.1"/>
    </source>
</evidence>
<accession>A0AAN6THL4</accession>
<feature type="compositionally biased region" description="Basic and acidic residues" evidence="1">
    <location>
        <begin position="262"/>
        <end position="282"/>
    </location>
</feature>
<dbReference type="EMBL" id="MU853336">
    <property type="protein sequence ID" value="KAK4114642.1"/>
    <property type="molecule type" value="Genomic_DNA"/>
</dbReference>